<comment type="caution">
    <text evidence="1">The sequence shown here is derived from an EMBL/GenBank/DDBJ whole genome shotgun (WGS) entry which is preliminary data.</text>
</comment>
<dbReference type="Proteomes" id="UP000029833">
    <property type="component" value="Unassembled WGS sequence"/>
</dbReference>
<dbReference type="AlphaFoldDB" id="A0A0A0BC23"/>
<name>A0A0A0BC23_9CELL</name>
<evidence type="ECO:0000313" key="2">
    <source>
        <dbReference type="Proteomes" id="UP000029833"/>
    </source>
</evidence>
<organism evidence="1 2">
    <name type="scientific">Cellulomonas cellasea DSM 20118</name>
    <dbReference type="NCBI Taxonomy" id="1408250"/>
    <lineage>
        <taxon>Bacteria</taxon>
        <taxon>Bacillati</taxon>
        <taxon>Actinomycetota</taxon>
        <taxon>Actinomycetes</taxon>
        <taxon>Micrococcales</taxon>
        <taxon>Cellulomonadaceae</taxon>
        <taxon>Cellulomonas</taxon>
    </lineage>
</organism>
<proteinExistence type="predicted"/>
<gene>
    <name evidence="1" type="ORF">Q760_04050</name>
</gene>
<protein>
    <submittedName>
        <fullName evidence="1">Uncharacterized protein</fullName>
    </submittedName>
</protein>
<keyword evidence="2" id="KW-1185">Reference proteome</keyword>
<accession>A0A0A0BC23</accession>
<sequence>MLGYEQVITYRRGTAVLKASHLQEEQSLRH</sequence>
<dbReference type="EMBL" id="AXNT01000014">
    <property type="protein sequence ID" value="KGM03414.1"/>
    <property type="molecule type" value="Genomic_DNA"/>
</dbReference>
<evidence type="ECO:0000313" key="1">
    <source>
        <dbReference type="EMBL" id="KGM03414.1"/>
    </source>
</evidence>
<reference evidence="1 2" key="1">
    <citation type="submission" date="2013-10" db="EMBL/GenBank/DDBJ databases">
        <authorList>
            <person name="Wang G."/>
            <person name="Zhuang W."/>
        </authorList>
    </citation>
    <scope>NUCLEOTIDE SEQUENCE [LARGE SCALE GENOMIC DNA]</scope>
    <source>
        <strain evidence="1 2">DSM 20118</strain>
    </source>
</reference>